<protein>
    <submittedName>
        <fullName evidence="2">FHA domain-containing protein</fullName>
    </submittedName>
</protein>
<dbReference type="WBParaSite" id="PS1159_v2.g23955.t1">
    <property type="protein sequence ID" value="PS1159_v2.g23955.t1"/>
    <property type="gene ID" value="PS1159_v2.g23955"/>
</dbReference>
<evidence type="ECO:0000313" key="2">
    <source>
        <dbReference type="WBParaSite" id="PS1159_v2.g23955.t1"/>
    </source>
</evidence>
<evidence type="ECO:0000313" key="1">
    <source>
        <dbReference type="Proteomes" id="UP000887580"/>
    </source>
</evidence>
<dbReference type="Proteomes" id="UP000887580">
    <property type="component" value="Unplaced"/>
</dbReference>
<organism evidence="1 2">
    <name type="scientific">Panagrolaimus sp. PS1159</name>
    <dbReference type="NCBI Taxonomy" id="55785"/>
    <lineage>
        <taxon>Eukaryota</taxon>
        <taxon>Metazoa</taxon>
        <taxon>Ecdysozoa</taxon>
        <taxon>Nematoda</taxon>
        <taxon>Chromadorea</taxon>
        <taxon>Rhabditida</taxon>
        <taxon>Tylenchina</taxon>
        <taxon>Panagrolaimomorpha</taxon>
        <taxon>Panagrolaimoidea</taxon>
        <taxon>Panagrolaimidae</taxon>
        <taxon>Panagrolaimus</taxon>
    </lineage>
</organism>
<reference evidence="2" key="1">
    <citation type="submission" date="2022-11" db="UniProtKB">
        <authorList>
            <consortium name="WormBaseParasite"/>
        </authorList>
    </citation>
    <scope>IDENTIFICATION</scope>
</reference>
<proteinExistence type="predicted"/>
<accession>A0AC35G5S2</accession>
<sequence length="666" mass="73851">MVENLEETSRPKRSVRIKRAQDQTANSSAEKPTPQSSATATTSQTISTTPTKAINTRSNINSNNKIASTQPTRASTRKAAATSISPQSTSSTSSTPTKISEKASSVDSIQKPEKPKPIPTVEKVDGEQKNNNDIQNSQEDGDEKNKKNVRRSTRDIKRPKFDDEIVDPSMKISPKKAKTVHEIVSGDETTPPPSAVPLNLSTTPSAAVPPPASIGGKKRPSISTPPKIIIKPEAAESAPPTRESTPPVAPKIELKPEIPDNNSQSSQPPKRKRPKPNSNPSQPKPNNKVTSLFYENPIHQGIVDEILKKWEVEDDITLMAAVHHLCDLQAVLAQSKFSKPMTLSDLDERWYLMLYDDKVSKLITKRISDQPKGVIQKVHQKVPFTMEEDRAISNVEISGNSANIEIFEKLIQTNKVIFPIWRTADVLLQRWKFLKQHGLITEPKNEQKEPKDQKDLKDLKNGGIAQMMHEEIEQNLDFCNLAQKDVPTDMEPSIVPRDLTEAEKQYNELKKAPHEAIAGTTLSPQMPPNVLAQLRGCCVSFNIVSPYVVIGRSTDQFAVDVNLAYEGPCQRVSRAQAVLKLNENDEFILYNTGRNPVYADKKVIQSKQKTIITSNTTIEFGIISLLFLRNETARRITNSISSSASPLSNIDEKSDSTKPSVIVNRL</sequence>
<name>A0AC35G5S2_9BILA</name>